<name>A0AAN4N0E5_BACFG</name>
<sequence>MLVASVIPAMPLPCAKAEDAAKRTAAEKRTFFFIINTLIFKLPDGWIVRPAE</sequence>
<protein>
    <submittedName>
        <fullName evidence="1">Uncharacterized protein</fullName>
    </submittedName>
</protein>
<gene>
    <name evidence="1" type="ORF">M104_1843</name>
</gene>
<dbReference type="Proteomes" id="UP000022433">
    <property type="component" value="Unassembled WGS sequence"/>
</dbReference>
<proteinExistence type="predicted"/>
<dbReference type="AlphaFoldDB" id="A0AAN4N0E5"/>
<evidence type="ECO:0000313" key="1">
    <source>
        <dbReference type="EMBL" id="EYA14853.1"/>
    </source>
</evidence>
<dbReference type="EMBL" id="JGEA01000020">
    <property type="protein sequence ID" value="EYA14853.1"/>
    <property type="molecule type" value="Genomic_DNA"/>
</dbReference>
<accession>A0AAN4N0E5</accession>
<organism evidence="1 2">
    <name type="scientific">Bacteroides fragilis str. 1007-1-F #10</name>
    <dbReference type="NCBI Taxonomy" id="1339295"/>
    <lineage>
        <taxon>Bacteria</taxon>
        <taxon>Pseudomonadati</taxon>
        <taxon>Bacteroidota</taxon>
        <taxon>Bacteroidia</taxon>
        <taxon>Bacteroidales</taxon>
        <taxon>Bacteroidaceae</taxon>
        <taxon>Bacteroides</taxon>
    </lineage>
</organism>
<comment type="caution">
    <text evidence="1">The sequence shown here is derived from an EMBL/GenBank/DDBJ whole genome shotgun (WGS) entry which is preliminary data.</text>
</comment>
<evidence type="ECO:0000313" key="2">
    <source>
        <dbReference type="Proteomes" id="UP000022433"/>
    </source>
</evidence>
<reference evidence="1 2" key="1">
    <citation type="submission" date="2014-02" db="EMBL/GenBank/DDBJ databases">
        <authorList>
            <person name="Sears C."/>
            <person name="Carroll K."/>
            <person name="Sack B.R."/>
            <person name="Qadri F."/>
            <person name="Myers L.L."/>
            <person name="Chung G.-T."/>
            <person name="Escheverria P."/>
            <person name="Fraser C.M."/>
            <person name="Sadzewicz L."/>
            <person name="Shefchek K.A."/>
            <person name="Tallon L."/>
            <person name="Das S.P."/>
            <person name="Daugherty S."/>
            <person name="Mongodin E.F."/>
        </authorList>
    </citation>
    <scope>NUCLEOTIDE SEQUENCE [LARGE SCALE GENOMIC DNA]</scope>
    <source>
        <strain evidence="1 2">1007-1-F #10</strain>
    </source>
</reference>